<protein>
    <submittedName>
        <fullName evidence="2">Uncharacterized protein</fullName>
    </submittedName>
</protein>
<comment type="caution">
    <text evidence="2">The sequence shown here is derived from an EMBL/GenBank/DDBJ whole genome shotgun (WGS) entry which is preliminary data.</text>
</comment>
<reference evidence="2 3" key="1">
    <citation type="submission" date="2019-07" db="EMBL/GenBank/DDBJ databases">
        <title>Whole genome shotgun sequence of Cellulomonas soli NBRC 109434.</title>
        <authorList>
            <person name="Hosoyama A."/>
            <person name="Uohara A."/>
            <person name="Ohji S."/>
            <person name="Ichikawa N."/>
        </authorList>
    </citation>
    <scope>NUCLEOTIDE SEQUENCE [LARGE SCALE GENOMIC DNA]</scope>
    <source>
        <strain evidence="2 3">NBRC 109434</strain>
    </source>
</reference>
<keyword evidence="3" id="KW-1185">Reference proteome</keyword>
<name>A0A512PF08_9CELL</name>
<organism evidence="2 3">
    <name type="scientific">Cellulomonas soli</name>
    <dbReference type="NCBI Taxonomy" id="931535"/>
    <lineage>
        <taxon>Bacteria</taxon>
        <taxon>Bacillati</taxon>
        <taxon>Actinomycetota</taxon>
        <taxon>Actinomycetes</taxon>
        <taxon>Micrococcales</taxon>
        <taxon>Cellulomonadaceae</taxon>
        <taxon>Cellulomonas</taxon>
    </lineage>
</organism>
<accession>A0A512PF08</accession>
<dbReference type="AlphaFoldDB" id="A0A512PF08"/>
<sequence>MPHPPRTSPLPGAVVLPTTAHPGGGGVRARAAHGPSGAVVPVRGPDAPTPRAVRKVVGDA</sequence>
<dbReference type="EMBL" id="BKAL01000008">
    <property type="protein sequence ID" value="GEP69797.1"/>
    <property type="molecule type" value="Genomic_DNA"/>
</dbReference>
<evidence type="ECO:0000313" key="3">
    <source>
        <dbReference type="Proteomes" id="UP000321798"/>
    </source>
</evidence>
<gene>
    <name evidence="2" type="ORF">CSO01_25120</name>
</gene>
<feature type="region of interest" description="Disordered" evidence="1">
    <location>
        <begin position="24"/>
        <end position="60"/>
    </location>
</feature>
<proteinExistence type="predicted"/>
<evidence type="ECO:0000313" key="2">
    <source>
        <dbReference type="EMBL" id="GEP69797.1"/>
    </source>
</evidence>
<dbReference type="Proteomes" id="UP000321798">
    <property type="component" value="Unassembled WGS sequence"/>
</dbReference>
<evidence type="ECO:0000256" key="1">
    <source>
        <dbReference type="SAM" id="MobiDB-lite"/>
    </source>
</evidence>